<keyword evidence="1" id="KW-0812">Transmembrane</keyword>
<protein>
    <submittedName>
        <fullName evidence="2">Uncharacterized protein</fullName>
    </submittedName>
</protein>
<keyword evidence="1" id="KW-1133">Transmembrane helix</keyword>
<evidence type="ECO:0000256" key="1">
    <source>
        <dbReference type="SAM" id="Phobius"/>
    </source>
</evidence>
<sequence length="115" mass="13578">MMYEQVTLSQGKDWILIVYYLLSVLLFIIFYACKFVRQFKVRVNKLIVFIILLPFIVLQFSVLMYGLDWIYLAFGMVSQDGRILRSSALFFSISYLAFIPLREDKINQAVNNNEE</sequence>
<feature type="transmembrane region" description="Helical" evidence="1">
    <location>
        <begin position="14"/>
        <end position="34"/>
    </location>
</feature>
<feature type="transmembrane region" description="Helical" evidence="1">
    <location>
        <begin position="46"/>
        <end position="71"/>
    </location>
</feature>
<name>A0ABV3N4Y2_9GAMM</name>
<evidence type="ECO:0000313" key="3">
    <source>
        <dbReference type="Proteomes" id="UP001554567"/>
    </source>
</evidence>
<comment type="caution">
    <text evidence="2">The sequence shown here is derived from an EMBL/GenBank/DDBJ whole genome shotgun (WGS) entry which is preliminary data.</text>
</comment>
<proteinExistence type="predicted"/>
<keyword evidence="1" id="KW-0472">Membrane</keyword>
<dbReference type="Proteomes" id="UP001554567">
    <property type="component" value="Unassembled WGS sequence"/>
</dbReference>
<gene>
    <name evidence="2" type="ORF">ABW286_16765</name>
</gene>
<organism evidence="2 3">
    <name type="scientific">Erwinia papayae</name>
    <dbReference type="NCBI Taxonomy" id="206499"/>
    <lineage>
        <taxon>Bacteria</taxon>
        <taxon>Pseudomonadati</taxon>
        <taxon>Pseudomonadota</taxon>
        <taxon>Gammaproteobacteria</taxon>
        <taxon>Enterobacterales</taxon>
        <taxon>Erwiniaceae</taxon>
        <taxon>Erwinia</taxon>
    </lineage>
</organism>
<dbReference type="EMBL" id="JBFKZN010000008">
    <property type="protein sequence ID" value="MEW5290808.1"/>
    <property type="molecule type" value="Genomic_DNA"/>
</dbReference>
<dbReference type="RefSeq" id="WP_367168160.1">
    <property type="nucleotide sequence ID" value="NZ_JBFKZN010000008.1"/>
</dbReference>
<keyword evidence="3" id="KW-1185">Reference proteome</keyword>
<feature type="transmembrane region" description="Helical" evidence="1">
    <location>
        <begin position="83"/>
        <end position="101"/>
    </location>
</feature>
<accession>A0ABV3N4Y2</accession>
<reference evidence="2 3" key="1">
    <citation type="submission" date="2024-07" db="EMBL/GenBank/DDBJ databases">
        <authorList>
            <person name="Dulla G.F.J."/>
            <person name="Delorm J.G."/>
        </authorList>
    </citation>
    <scope>NUCLEOTIDE SEQUENCE [LARGE SCALE GENOMIC DNA]</scope>
    <source>
        <strain evidence="2 3">JGD 233</strain>
    </source>
</reference>
<evidence type="ECO:0000313" key="2">
    <source>
        <dbReference type="EMBL" id="MEW5290808.1"/>
    </source>
</evidence>